<dbReference type="InterPro" id="IPR036689">
    <property type="entry name" value="ESAT-6-like_sf"/>
</dbReference>
<name>A0ABT6T4X7_9ACTN</name>
<proteinExistence type="predicted"/>
<dbReference type="RefSeq" id="WP_282538547.1">
    <property type="nucleotide sequence ID" value="NZ_JASCIS010000040.1"/>
</dbReference>
<organism evidence="2 3">
    <name type="scientific">Streptomyces luteolus</name>
    <dbReference type="NCBI Taxonomy" id="3043615"/>
    <lineage>
        <taxon>Bacteria</taxon>
        <taxon>Bacillati</taxon>
        <taxon>Actinomycetota</taxon>
        <taxon>Actinomycetes</taxon>
        <taxon>Kitasatosporales</taxon>
        <taxon>Streptomycetaceae</taxon>
        <taxon>Streptomyces</taxon>
    </lineage>
</organism>
<keyword evidence="3" id="KW-1185">Reference proteome</keyword>
<evidence type="ECO:0000256" key="1">
    <source>
        <dbReference type="SAM" id="MobiDB-lite"/>
    </source>
</evidence>
<comment type="caution">
    <text evidence="2">The sequence shown here is derived from an EMBL/GenBank/DDBJ whole genome shotgun (WGS) entry which is preliminary data.</text>
</comment>
<gene>
    <name evidence="2" type="ORF">QIT00_29820</name>
</gene>
<evidence type="ECO:0000313" key="3">
    <source>
        <dbReference type="Proteomes" id="UP001237105"/>
    </source>
</evidence>
<dbReference type="EMBL" id="JASCIS010000040">
    <property type="protein sequence ID" value="MDI3422690.1"/>
    <property type="molecule type" value="Genomic_DNA"/>
</dbReference>
<protein>
    <submittedName>
        <fullName evidence="2">Uncharacterized protein</fullName>
    </submittedName>
</protein>
<reference evidence="2 3" key="1">
    <citation type="submission" date="2023-05" db="EMBL/GenBank/DDBJ databases">
        <title>Draft genome sequence of Streptomyces sp. B-S-A12 isolated from a cave soil in Thailand.</title>
        <authorList>
            <person name="Chamroensaksri N."/>
            <person name="Muangham S."/>
        </authorList>
    </citation>
    <scope>NUCLEOTIDE SEQUENCE [LARGE SCALE GENOMIC DNA]</scope>
    <source>
        <strain evidence="2 3">B-S-A12</strain>
    </source>
</reference>
<dbReference type="Proteomes" id="UP001237105">
    <property type="component" value="Unassembled WGS sequence"/>
</dbReference>
<evidence type="ECO:0000313" key="2">
    <source>
        <dbReference type="EMBL" id="MDI3422690.1"/>
    </source>
</evidence>
<feature type="region of interest" description="Disordered" evidence="1">
    <location>
        <begin position="1"/>
        <end position="20"/>
    </location>
</feature>
<feature type="compositionally biased region" description="Polar residues" evidence="1">
    <location>
        <begin position="1"/>
        <end position="11"/>
    </location>
</feature>
<sequence>MSGTTQISDPQSLKKAGTGAGELAGRMKAIGASADTESQNAASAMKMDYWYGSLGVALEGALRTWQSQTDALVGKCRSLHDKCTQTADNYLTTETANAQGMNAIRPTLSDFD</sequence>
<dbReference type="SUPFAM" id="SSF140453">
    <property type="entry name" value="EsxAB dimer-like"/>
    <property type="match status" value="1"/>
</dbReference>
<dbReference type="Gene3D" id="1.10.287.1060">
    <property type="entry name" value="ESAT-6-like"/>
    <property type="match status" value="1"/>
</dbReference>
<accession>A0ABT6T4X7</accession>